<dbReference type="AlphaFoldDB" id="A0A3N2CZG1"/>
<evidence type="ECO:0000313" key="1">
    <source>
        <dbReference type="EMBL" id="ROR92584.1"/>
    </source>
</evidence>
<sequence>MRVAQPPYAGPLRLQEFNPDLGVRLGDHNSLADLLACLASVPGMHCAGMWNAAPSADPPVSQARSLIELTAGAAAVIGGEGWTSASATAFVAGGLQLGRWWTRLLLIVLVAPPTLLPFHLPHTDSASAKRVAHLALEAVEVFVDRPLGHLERNDFACVTQARQLDASLQLKVLGLTSHYPGFAVRIAEVNECDRKAVDVDGCPSAGQIDVTPSGHGVHQFGSDLCVHTEAGRLQDIEHAGYLADSGTHSRHHIEVDVDGRLRCSYRSGRCLRRSLRVLGRFSRAVGHELRQDR</sequence>
<dbReference type="Proteomes" id="UP000281738">
    <property type="component" value="Unassembled WGS sequence"/>
</dbReference>
<name>A0A3N2CZG1_9ACTN</name>
<protein>
    <submittedName>
        <fullName evidence="1">Uncharacterized protein</fullName>
    </submittedName>
</protein>
<reference evidence="1 2" key="1">
    <citation type="submission" date="2018-11" db="EMBL/GenBank/DDBJ databases">
        <title>Sequencing the genomes of 1000 actinobacteria strains.</title>
        <authorList>
            <person name="Klenk H.-P."/>
        </authorList>
    </citation>
    <scope>NUCLEOTIDE SEQUENCE [LARGE SCALE GENOMIC DNA]</scope>
    <source>
        <strain evidence="1 2">DSM 12652</strain>
    </source>
</reference>
<evidence type="ECO:0000313" key="2">
    <source>
        <dbReference type="Proteomes" id="UP000281738"/>
    </source>
</evidence>
<gene>
    <name evidence="1" type="ORF">EDD33_3475</name>
</gene>
<proteinExistence type="predicted"/>
<accession>A0A3N2CZG1</accession>
<comment type="caution">
    <text evidence="1">The sequence shown here is derived from an EMBL/GenBank/DDBJ whole genome shotgun (WGS) entry which is preliminary data.</text>
</comment>
<keyword evidence="2" id="KW-1185">Reference proteome</keyword>
<organism evidence="1 2">
    <name type="scientific">Nocardioides aurantiacus</name>
    <dbReference type="NCBI Taxonomy" id="86796"/>
    <lineage>
        <taxon>Bacteria</taxon>
        <taxon>Bacillati</taxon>
        <taxon>Actinomycetota</taxon>
        <taxon>Actinomycetes</taxon>
        <taxon>Propionibacteriales</taxon>
        <taxon>Nocardioidaceae</taxon>
        <taxon>Nocardioides</taxon>
    </lineage>
</organism>
<dbReference type="EMBL" id="RKHO01000001">
    <property type="protein sequence ID" value="ROR92584.1"/>
    <property type="molecule type" value="Genomic_DNA"/>
</dbReference>